<dbReference type="GO" id="GO:0051287">
    <property type="term" value="F:NAD binding"/>
    <property type="evidence" value="ECO:0007669"/>
    <property type="project" value="InterPro"/>
</dbReference>
<dbReference type="InterPro" id="IPR036220">
    <property type="entry name" value="UDP-Glc/GDP-Man_DH_C_sf"/>
</dbReference>
<evidence type="ECO:0000259" key="11">
    <source>
        <dbReference type="SMART" id="SM00984"/>
    </source>
</evidence>
<dbReference type="PIRSF" id="PIRSF500134">
    <property type="entry name" value="UDPglc_DH_bac"/>
    <property type="match status" value="1"/>
</dbReference>
<dbReference type="GO" id="GO:0003979">
    <property type="term" value="F:UDP-glucose 6-dehydrogenase activity"/>
    <property type="evidence" value="ECO:0007669"/>
    <property type="project" value="UniProtKB-EC"/>
</dbReference>
<feature type="binding site" evidence="9">
    <location>
        <position position="257"/>
    </location>
    <ligand>
        <name>substrate</name>
    </ligand>
</feature>
<comment type="caution">
    <text evidence="12">The sequence shown here is derived from an EMBL/GenBank/DDBJ whole genome shotgun (WGS) entry which is preliminary data.</text>
</comment>
<dbReference type="InterPro" id="IPR001732">
    <property type="entry name" value="UDP-Glc/GDP-Man_DH_N"/>
</dbReference>
<evidence type="ECO:0000256" key="7">
    <source>
        <dbReference type="PIRNR" id="PIRNR000124"/>
    </source>
</evidence>
<evidence type="ECO:0000256" key="9">
    <source>
        <dbReference type="PIRSR" id="PIRSR500134-2"/>
    </source>
</evidence>
<accession>A0AAE8K6J0</accession>
<evidence type="ECO:0000256" key="2">
    <source>
        <dbReference type="ARBA" id="ARBA00006601"/>
    </source>
</evidence>
<dbReference type="InterPro" id="IPR017476">
    <property type="entry name" value="UDP-Glc/GDP-Man"/>
</dbReference>
<feature type="binding site" evidence="10">
    <location>
        <position position="86"/>
    </location>
    <ligand>
        <name>NAD(+)</name>
        <dbReference type="ChEBI" id="CHEBI:57540"/>
    </ligand>
</feature>
<dbReference type="Proteomes" id="UP000273641">
    <property type="component" value="Unassembled WGS sequence"/>
</dbReference>
<protein>
    <recommendedName>
        <fullName evidence="3 7">UDP-glucose 6-dehydrogenase</fullName>
        <ecNumber evidence="3 7">1.1.1.22</ecNumber>
    </recommendedName>
</protein>
<keyword evidence="4 7" id="KW-0560">Oxidoreductase</keyword>
<dbReference type="GO" id="GO:0000271">
    <property type="term" value="P:polysaccharide biosynthetic process"/>
    <property type="evidence" value="ECO:0007669"/>
    <property type="project" value="InterPro"/>
</dbReference>
<dbReference type="SMART" id="SM00984">
    <property type="entry name" value="UDPG_MGDP_dh_C"/>
    <property type="match status" value="1"/>
</dbReference>
<evidence type="ECO:0000256" key="1">
    <source>
        <dbReference type="ARBA" id="ARBA00004701"/>
    </source>
</evidence>
<comment type="pathway">
    <text evidence="1">Nucleotide-sugar biosynthesis; UDP-alpha-D-glucuronate biosynthesis; UDP-alpha-D-glucuronate from UDP-alpha-D-glucose: step 1/1.</text>
</comment>
<dbReference type="Pfam" id="PF03721">
    <property type="entry name" value="UDPG_MGDP_dh_N"/>
    <property type="match status" value="1"/>
</dbReference>
<dbReference type="AlphaFoldDB" id="A0AAE8K6J0"/>
<dbReference type="InterPro" id="IPR014026">
    <property type="entry name" value="UDP-Glc/GDP-Man_DH_dimer"/>
</dbReference>
<feature type="binding site" evidence="9">
    <location>
        <position position="320"/>
    </location>
    <ligand>
        <name>substrate</name>
    </ligand>
</feature>
<dbReference type="Pfam" id="PF00984">
    <property type="entry name" value="UDPG_MGDP_dh"/>
    <property type="match status" value="1"/>
</dbReference>
<reference evidence="12 13" key="1">
    <citation type="submission" date="2018-11" db="EMBL/GenBank/DDBJ databases">
        <title>Draft genome sequences of potential pathogenic Clostridium perfringens from environmental surface water in the North West Province, South Africa.</title>
        <authorList>
            <person name="Fourie J.C.J."/>
            <person name="Sanko T.J."/>
            <person name="Bezuidenhout C."/>
            <person name="Mienie C."/>
            <person name="Adeleke R."/>
        </authorList>
    </citation>
    <scope>NUCLEOTIDE SEQUENCE [LARGE SCALE GENOMIC DNA]</scope>
    <source>
        <strain evidence="12 13">SC4-C13</strain>
    </source>
</reference>
<organism evidence="12 13">
    <name type="scientific">Clostridium perfringens</name>
    <dbReference type="NCBI Taxonomy" id="1502"/>
    <lineage>
        <taxon>Bacteria</taxon>
        <taxon>Bacillati</taxon>
        <taxon>Bacillota</taxon>
        <taxon>Clostridia</taxon>
        <taxon>Eubacteriales</taxon>
        <taxon>Clostridiaceae</taxon>
        <taxon>Clostridium</taxon>
    </lineage>
</organism>
<keyword evidence="5 7" id="KW-0520">NAD</keyword>
<feature type="binding site" evidence="10">
    <location>
        <position position="263"/>
    </location>
    <ligand>
        <name>NAD(+)</name>
        <dbReference type="ChEBI" id="CHEBI:57540"/>
    </ligand>
</feature>
<evidence type="ECO:0000313" key="12">
    <source>
        <dbReference type="EMBL" id="RQN23560.1"/>
    </source>
</evidence>
<dbReference type="EMBL" id="RQNR01000007">
    <property type="protein sequence ID" value="RQN23560.1"/>
    <property type="molecule type" value="Genomic_DNA"/>
</dbReference>
<evidence type="ECO:0000256" key="10">
    <source>
        <dbReference type="PIRSR" id="PIRSR500134-3"/>
    </source>
</evidence>
<evidence type="ECO:0000256" key="4">
    <source>
        <dbReference type="ARBA" id="ARBA00023002"/>
    </source>
</evidence>
<feature type="binding site" evidence="9">
    <location>
        <begin position="249"/>
        <end position="253"/>
    </location>
    <ligand>
        <name>substrate</name>
    </ligand>
</feature>
<dbReference type="Gene3D" id="3.40.50.720">
    <property type="entry name" value="NAD(P)-binding Rossmann-like Domain"/>
    <property type="match status" value="2"/>
</dbReference>
<evidence type="ECO:0000256" key="8">
    <source>
        <dbReference type="PIRSR" id="PIRSR500134-1"/>
    </source>
</evidence>
<name>A0AAE8K6J0_CLOPF</name>
<dbReference type="SUPFAM" id="SSF51735">
    <property type="entry name" value="NAD(P)-binding Rossmann-fold domains"/>
    <property type="match status" value="1"/>
</dbReference>
<dbReference type="InterPro" id="IPR028357">
    <property type="entry name" value="UDPglc_DH_bac"/>
</dbReference>
<comment type="similarity">
    <text evidence="2 7">Belongs to the UDP-glucose/GDP-mannose dehydrogenase family.</text>
</comment>
<evidence type="ECO:0000313" key="13">
    <source>
        <dbReference type="Proteomes" id="UP000273641"/>
    </source>
</evidence>
<feature type="binding site" evidence="9">
    <location>
        <position position="204"/>
    </location>
    <ligand>
        <name>substrate</name>
    </ligand>
</feature>
<dbReference type="Pfam" id="PF03720">
    <property type="entry name" value="UDPG_MGDP_dh_C"/>
    <property type="match status" value="1"/>
</dbReference>
<dbReference type="EC" id="1.1.1.22" evidence="3 7"/>
<dbReference type="PANTHER" id="PTHR43750:SF4">
    <property type="entry name" value="UDP-GLUCOSE 6-DEHYDROGENASE YWQF"/>
    <property type="match status" value="1"/>
</dbReference>
<dbReference type="InterPro" id="IPR014027">
    <property type="entry name" value="UDP-Glc/GDP-Man_DH_C"/>
</dbReference>
<feature type="binding site" evidence="10">
    <location>
        <position position="30"/>
    </location>
    <ligand>
        <name>NAD(+)</name>
        <dbReference type="ChEBI" id="CHEBI:57540"/>
    </ligand>
</feature>
<dbReference type="PANTHER" id="PTHR43750">
    <property type="entry name" value="UDP-GLUCOSE 6-DEHYDROGENASE TUAD"/>
    <property type="match status" value="1"/>
</dbReference>
<evidence type="ECO:0000256" key="3">
    <source>
        <dbReference type="ARBA" id="ARBA00012954"/>
    </source>
</evidence>
<feature type="binding site" evidence="10">
    <location>
        <position position="35"/>
    </location>
    <ligand>
        <name>NAD(+)</name>
        <dbReference type="ChEBI" id="CHEBI:57540"/>
    </ligand>
</feature>
<sequence length="448" mass="49743">MKIVVAGTGYVGLVTGACLSEVGHNVTCVDVDEKKVEIMKKGISPIYEPGLDELLERNYKEGRLDFTTDYKNAYKNADIVFIGVGTPERADGSANLDYVFTVCGQIAENLENDCLVVVKSTVPIGTNDKVEAYLKENVKDGIHIEVASNPEFLAQGTAVVDTLKASRIVIGVESERAENTLREVYERFNQPIVATNRRSAEMIKYASNDFLALKISFMNEIANFCEMVGADIEDVAKGMSYDPRIGDKFLKAGIGYGGSCFPKDTKALHWLANDNGYEIKTIKATIEVNQNQKLKMFREAKKRFGDLKGKKVAVLGLTFKPGTDDLREAPSIVNVRRILDEGAEIVAYDPVGIENFKKLYPTEIQYVNNPGEALKDADMAFLFTEWKEIKGIELSVYETLMKTPIIFDGRNCYEIKDVEKSNVEYHSVGRKAVDNLDEAKVEAATTLI</sequence>
<feature type="active site" description="Nucleophile" evidence="8">
    <location>
        <position position="260"/>
    </location>
</feature>
<dbReference type="SUPFAM" id="SSF52413">
    <property type="entry name" value="UDP-glucose/GDP-mannose dehydrogenase C-terminal domain"/>
    <property type="match status" value="1"/>
</dbReference>
<dbReference type="NCBIfam" id="TIGR03026">
    <property type="entry name" value="NDP-sugDHase"/>
    <property type="match status" value="1"/>
</dbReference>
<dbReference type="Gene3D" id="1.20.5.100">
    <property type="entry name" value="Cytochrome c1, transmembrane anchor, C-terminal"/>
    <property type="match status" value="1"/>
</dbReference>
<feature type="domain" description="UDP-glucose/GDP-mannose dehydrogenase C-terminal" evidence="11">
    <location>
        <begin position="313"/>
        <end position="415"/>
    </location>
</feature>
<proteinExistence type="inferred from homology"/>
<dbReference type="SUPFAM" id="SSF48179">
    <property type="entry name" value="6-phosphogluconate dehydrogenase C-terminal domain-like"/>
    <property type="match status" value="1"/>
</dbReference>
<evidence type="ECO:0000256" key="5">
    <source>
        <dbReference type="ARBA" id="ARBA00023027"/>
    </source>
</evidence>
<dbReference type="RefSeq" id="WP_124231046.1">
    <property type="nucleotide sequence ID" value="NZ_CP120749.1"/>
</dbReference>
<dbReference type="InterPro" id="IPR036291">
    <property type="entry name" value="NAD(P)-bd_dom_sf"/>
</dbReference>
<dbReference type="PIRSF" id="PIRSF000124">
    <property type="entry name" value="UDPglc_GDPman_dh"/>
    <property type="match status" value="1"/>
</dbReference>
<comment type="catalytic activity">
    <reaction evidence="6 7">
        <text>UDP-alpha-D-glucose + 2 NAD(+) + H2O = UDP-alpha-D-glucuronate + 2 NADH + 3 H(+)</text>
        <dbReference type="Rhea" id="RHEA:23596"/>
        <dbReference type="ChEBI" id="CHEBI:15377"/>
        <dbReference type="ChEBI" id="CHEBI:15378"/>
        <dbReference type="ChEBI" id="CHEBI:57540"/>
        <dbReference type="ChEBI" id="CHEBI:57945"/>
        <dbReference type="ChEBI" id="CHEBI:58052"/>
        <dbReference type="ChEBI" id="CHEBI:58885"/>
        <dbReference type="EC" id="1.1.1.22"/>
    </reaction>
</comment>
<feature type="binding site" evidence="10">
    <location>
        <position position="121"/>
    </location>
    <ligand>
        <name>NAD(+)</name>
        <dbReference type="ChEBI" id="CHEBI:57540"/>
    </ligand>
</feature>
<feature type="binding site" evidence="10">
    <location>
        <position position="327"/>
    </location>
    <ligand>
        <name>NAD(+)</name>
        <dbReference type="ChEBI" id="CHEBI:57540"/>
    </ligand>
</feature>
<dbReference type="PROSITE" id="PS51257">
    <property type="entry name" value="PROKAR_LIPOPROTEIN"/>
    <property type="match status" value="1"/>
</dbReference>
<gene>
    <name evidence="12" type="ORF">EHZ11_13110</name>
</gene>
<dbReference type="InterPro" id="IPR008927">
    <property type="entry name" value="6-PGluconate_DH-like_C_sf"/>
</dbReference>
<evidence type="ECO:0000256" key="6">
    <source>
        <dbReference type="ARBA" id="ARBA00047473"/>
    </source>
</evidence>